<keyword evidence="1" id="KW-0472">Membrane</keyword>
<evidence type="ECO:0000313" key="3">
    <source>
        <dbReference type="Proteomes" id="UP000199341"/>
    </source>
</evidence>
<accession>A0A1H0HFE2</accession>
<reference evidence="2 3" key="1">
    <citation type="submission" date="2016-10" db="EMBL/GenBank/DDBJ databases">
        <authorList>
            <person name="de Groot N.N."/>
        </authorList>
    </citation>
    <scope>NUCLEOTIDE SEQUENCE [LARGE SCALE GENOMIC DNA]</scope>
    <source>
        <strain evidence="2 3">CGMCC 4.2022</strain>
    </source>
</reference>
<sequence>MNDRRITIGLLATGALLLVAGGSWFLLGEPAGRGDAALAVGFGFALICFSQAARMLAKRR</sequence>
<evidence type="ECO:0000256" key="1">
    <source>
        <dbReference type="SAM" id="Phobius"/>
    </source>
</evidence>
<evidence type="ECO:0000313" key="2">
    <source>
        <dbReference type="EMBL" id="SDO17571.1"/>
    </source>
</evidence>
<keyword evidence="3" id="KW-1185">Reference proteome</keyword>
<dbReference type="Proteomes" id="UP000199341">
    <property type="component" value="Unassembled WGS sequence"/>
</dbReference>
<dbReference type="AlphaFoldDB" id="A0A1H0HFE2"/>
<name>A0A1H0HFE2_9ACTN</name>
<keyword evidence="1" id="KW-0812">Transmembrane</keyword>
<feature type="transmembrane region" description="Helical" evidence="1">
    <location>
        <begin position="38"/>
        <end position="57"/>
    </location>
</feature>
<keyword evidence="1" id="KW-1133">Transmembrane helix</keyword>
<gene>
    <name evidence="2" type="ORF">SAMN05216259_10825</name>
</gene>
<organism evidence="2 3">
    <name type="scientific">Actinacidiphila guanduensis</name>
    <dbReference type="NCBI Taxonomy" id="310781"/>
    <lineage>
        <taxon>Bacteria</taxon>
        <taxon>Bacillati</taxon>
        <taxon>Actinomycetota</taxon>
        <taxon>Actinomycetes</taxon>
        <taxon>Kitasatosporales</taxon>
        <taxon>Streptomycetaceae</taxon>
        <taxon>Actinacidiphila</taxon>
    </lineage>
</organism>
<protein>
    <submittedName>
        <fullName evidence="2">Uncharacterized protein</fullName>
    </submittedName>
</protein>
<proteinExistence type="predicted"/>
<dbReference type="EMBL" id="FNIE01000008">
    <property type="protein sequence ID" value="SDO17571.1"/>
    <property type="molecule type" value="Genomic_DNA"/>
</dbReference>